<protein>
    <submittedName>
        <fullName evidence="5">Protein csh3</fullName>
    </submittedName>
</protein>
<dbReference type="GO" id="GO:0033565">
    <property type="term" value="C:ESCRT-0 complex"/>
    <property type="evidence" value="ECO:0007669"/>
    <property type="project" value="TreeGrafter"/>
</dbReference>
<reference evidence="5" key="1">
    <citation type="submission" date="2018-04" db="EMBL/GenBank/DDBJ databases">
        <title>Whole genome sequencing of Hypsizygus marmoreus.</title>
        <authorList>
            <person name="Choi I.-G."/>
            <person name="Min B."/>
            <person name="Kim J.-G."/>
            <person name="Kim S."/>
            <person name="Oh Y.-L."/>
            <person name="Kong W.-S."/>
            <person name="Park H."/>
            <person name="Jeong J."/>
            <person name="Song E.-S."/>
        </authorList>
    </citation>
    <scope>NUCLEOTIDE SEQUENCE [LARGE SCALE GENOMIC DNA]</scope>
    <source>
        <strain evidence="5">51987-8</strain>
    </source>
</reference>
<dbReference type="InterPro" id="IPR001452">
    <property type="entry name" value="SH3_domain"/>
</dbReference>
<dbReference type="PROSITE" id="PS50002">
    <property type="entry name" value="SH3"/>
    <property type="match status" value="1"/>
</dbReference>
<feature type="compositionally biased region" description="Polar residues" evidence="3">
    <location>
        <begin position="178"/>
        <end position="189"/>
    </location>
</feature>
<evidence type="ECO:0000256" key="1">
    <source>
        <dbReference type="ARBA" id="ARBA00022443"/>
    </source>
</evidence>
<dbReference type="PANTHER" id="PTHR45929">
    <property type="entry name" value="JAK PATHWAY SIGNAL TRANSDUCTION ADAPTOR MOLECULE"/>
    <property type="match status" value="1"/>
</dbReference>
<dbReference type="PANTHER" id="PTHR45929:SF3">
    <property type="entry name" value="JAK PATHWAY SIGNAL TRANSDUCTION ADAPTOR MOLECULE"/>
    <property type="match status" value="1"/>
</dbReference>
<evidence type="ECO:0000313" key="6">
    <source>
        <dbReference type="Proteomes" id="UP000076154"/>
    </source>
</evidence>
<name>A0A369K9V9_HYPMA</name>
<dbReference type="InterPro" id="IPR050670">
    <property type="entry name" value="STAM"/>
</dbReference>
<dbReference type="Proteomes" id="UP000076154">
    <property type="component" value="Unassembled WGS sequence"/>
</dbReference>
<feature type="domain" description="SH3" evidence="4">
    <location>
        <begin position="82"/>
        <end position="143"/>
    </location>
</feature>
<dbReference type="PRINTS" id="PR00452">
    <property type="entry name" value="SH3DOMAIN"/>
</dbReference>
<dbReference type="SMART" id="SM00326">
    <property type="entry name" value="SH3"/>
    <property type="match status" value="1"/>
</dbReference>
<organism evidence="5 6">
    <name type="scientific">Hypsizygus marmoreus</name>
    <name type="common">White beech mushroom</name>
    <name type="synonym">Agaricus marmoreus</name>
    <dbReference type="NCBI Taxonomy" id="39966"/>
    <lineage>
        <taxon>Eukaryota</taxon>
        <taxon>Fungi</taxon>
        <taxon>Dikarya</taxon>
        <taxon>Basidiomycota</taxon>
        <taxon>Agaricomycotina</taxon>
        <taxon>Agaricomycetes</taxon>
        <taxon>Agaricomycetidae</taxon>
        <taxon>Agaricales</taxon>
        <taxon>Tricholomatineae</taxon>
        <taxon>Lyophyllaceae</taxon>
        <taxon>Hypsizygus</taxon>
    </lineage>
</organism>
<dbReference type="InParanoid" id="A0A369K9V9"/>
<dbReference type="EMBL" id="LUEZ02000010">
    <property type="protein sequence ID" value="RDB29455.1"/>
    <property type="molecule type" value="Genomic_DNA"/>
</dbReference>
<accession>A0A369K9V9</accession>
<comment type="caution">
    <text evidence="5">The sequence shown here is derived from an EMBL/GenBank/DDBJ whole genome shotgun (WGS) entry which is preliminary data.</text>
</comment>
<dbReference type="FunCoup" id="A0A369K9V9">
    <property type="interactions" value="57"/>
</dbReference>
<keyword evidence="1 2" id="KW-0728">SH3 domain</keyword>
<dbReference type="Gene3D" id="2.30.30.40">
    <property type="entry name" value="SH3 Domains"/>
    <property type="match status" value="1"/>
</dbReference>
<dbReference type="AlphaFoldDB" id="A0A369K9V9"/>
<sequence length="230" mass="23648">MSPQDPQTAALLAHVVSQVESNVQFLVSQNYISHADASAFLAKLPGNTTSAGVGVGMGGGAISSLTSRVKSMVTSTPTPPVRNVVQARALWAYNENGQDADDLSFSAGDIIEILEETNADWWMGKVNGRQALFPSSYVEKLPSSTSTAFPSASSTTKQAYKPFGAALHGRDAPPPSGEGTNSVGLQQAPGTEEKKSKFGKYGNTMAHSAAGGVGFGAGAAIGGGLVRAIF</sequence>
<evidence type="ECO:0000259" key="4">
    <source>
        <dbReference type="PROSITE" id="PS50002"/>
    </source>
</evidence>
<proteinExistence type="predicted"/>
<dbReference type="PRINTS" id="PR01887">
    <property type="entry name" value="SPECTRNALPHA"/>
</dbReference>
<evidence type="ECO:0000313" key="5">
    <source>
        <dbReference type="EMBL" id="RDB29455.1"/>
    </source>
</evidence>
<dbReference type="FunFam" id="2.30.30.40:FF:000072">
    <property type="entry name" value="Unconventional Myosin IB"/>
    <property type="match status" value="1"/>
</dbReference>
<dbReference type="OrthoDB" id="5983572at2759"/>
<dbReference type="SUPFAM" id="SSF50044">
    <property type="entry name" value="SH3-domain"/>
    <property type="match status" value="1"/>
</dbReference>
<keyword evidence="6" id="KW-1185">Reference proteome</keyword>
<evidence type="ECO:0000256" key="3">
    <source>
        <dbReference type="SAM" id="MobiDB-lite"/>
    </source>
</evidence>
<dbReference type="GO" id="GO:0043328">
    <property type="term" value="P:protein transport to vacuole involved in ubiquitin-dependent protein catabolic process via the multivesicular body sorting pathway"/>
    <property type="evidence" value="ECO:0007669"/>
    <property type="project" value="TreeGrafter"/>
</dbReference>
<dbReference type="InterPro" id="IPR036028">
    <property type="entry name" value="SH3-like_dom_sf"/>
</dbReference>
<feature type="region of interest" description="Disordered" evidence="3">
    <location>
        <begin position="165"/>
        <end position="196"/>
    </location>
</feature>
<dbReference type="Pfam" id="PF00018">
    <property type="entry name" value="SH3_1"/>
    <property type="match status" value="1"/>
</dbReference>
<gene>
    <name evidence="5" type="primary">csh3</name>
    <name evidence="5" type="ORF">Hypma_014813</name>
</gene>
<evidence type="ECO:0000256" key="2">
    <source>
        <dbReference type="PROSITE-ProRule" id="PRU00192"/>
    </source>
</evidence>
<dbReference type="STRING" id="39966.A0A369K9V9"/>